<comment type="caution">
    <text evidence="2">The sequence shown here is derived from an EMBL/GenBank/DDBJ whole genome shotgun (WGS) entry which is preliminary data.</text>
</comment>
<sequence length="76" mass="8465">MIEPVITAWKTAHASVSGHQGGYEIREIVNAILYQSRTGCQWDFLPYGRLSSISEHAPQEADTPYRSRCGSLIAKD</sequence>
<keyword evidence="3" id="KW-1185">Reference proteome</keyword>
<dbReference type="InterPro" id="IPR025161">
    <property type="entry name" value="IS402-like_dom"/>
</dbReference>
<organism evidence="2 3">
    <name type="scientific">Sinosporangium siamense</name>
    <dbReference type="NCBI Taxonomy" id="1367973"/>
    <lineage>
        <taxon>Bacteria</taxon>
        <taxon>Bacillati</taxon>
        <taxon>Actinomycetota</taxon>
        <taxon>Actinomycetes</taxon>
        <taxon>Streptosporangiales</taxon>
        <taxon>Streptosporangiaceae</taxon>
        <taxon>Sinosporangium</taxon>
    </lineage>
</organism>
<dbReference type="EMBL" id="BOOW01000041">
    <property type="protein sequence ID" value="GII96072.1"/>
    <property type="molecule type" value="Genomic_DNA"/>
</dbReference>
<gene>
    <name evidence="2" type="ORF">Ssi02_63030</name>
</gene>
<feature type="domain" description="Insertion element IS402-like" evidence="1">
    <location>
        <begin position="1"/>
        <end position="51"/>
    </location>
</feature>
<dbReference type="RefSeq" id="WP_239130118.1">
    <property type="nucleotide sequence ID" value="NZ_BOOW01000041.1"/>
</dbReference>
<evidence type="ECO:0000313" key="2">
    <source>
        <dbReference type="EMBL" id="GII96072.1"/>
    </source>
</evidence>
<dbReference type="Proteomes" id="UP000606172">
    <property type="component" value="Unassembled WGS sequence"/>
</dbReference>
<evidence type="ECO:0000259" key="1">
    <source>
        <dbReference type="Pfam" id="PF13340"/>
    </source>
</evidence>
<reference evidence="2" key="1">
    <citation type="submission" date="2021-01" db="EMBL/GenBank/DDBJ databases">
        <title>Whole genome shotgun sequence of Sinosporangium siamense NBRC 109515.</title>
        <authorList>
            <person name="Komaki H."/>
            <person name="Tamura T."/>
        </authorList>
    </citation>
    <scope>NUCLEOTIDE SEQUENCE</scope>
    <source>
        <strain evidence="2">NBRC 109515</strain>
    </source>
</reference>
<evidence type="ECO:0000313" key="3">
    <source>
        <dbReference type="Proteomes" id="UP000606172"/>
    </source>
</evidence>
<proteinExistence type="predicted"/>
<protein>
    <recommendedName>
        <fullName evidence="1">Insertion element IS402-like domain-containing protein</fullName>
    </recommendedName>
</protein>
<accession>A0A919RMT2</accession>
<name>A0A919RMT2_9ACTN</name>
<dbReference type="Pfam" id="PF13340">
    <property type="entry name" value="DUF4096"/>
    <property type="match status" value="1"/>
</dbReference>
<dbReference type="AlphaFoldDB" id="A0A919RMT2"/>